<dbReference type="SMART" id="SM00950">
    <property type="entry name" value="Piwi"/>
    <property type="match status" value="1"/>
</dbReference>
<dbReference type="Pfam" id="PF16487">
    <property type="entry name" value="ArgoMid"/>
    <property type="match status" value="1"/>
</dbReference>
<evidence type="ECO:0000259" key="2">
    <source>
        <dbReference type="PROSITE" id="PS50821"/>
    </source>
</evidence>
<dbReference type="InterPro" id="IPR003165">
    <property type="entry name" value="Piwi"/>
</dbReference>
<dbReference type="SUPFAM" id="SSF53098">
    <property type="entry name" value="Ribonuclease H-like"/>
    <property type="match status" value="1"/>
</dbReference>
<reference evidence="5" key="1">
    <citation type="journal article" date="2018" name="Nat. Microbiol.">
        <title>Leveraging single-cell genomics to expand the fungal tree of life.</title>
        <authorList>
            <person name="Ahrendt S.R."/>
            <person name="Quandt C.A."/>
            <person name="Ciobanu D."/>
            <person name="Clum A."/>
            <person name="Salamov A."/>
            <person name="Andreopoulos B."/>
            <person name="Cheng J.F."/>
            <person name="Woyke T."/>
            <person name="Pelin A."/>
            <person name="Henrissat B."/>
            <person name="Reynolds N.K."/>
            <person name="Benny G.L."/>
            <person name="Smith M.E."/>
            <person name="James T.Y."/>
            <person name="Grigoriev I.V."/>
        </authorList>
    </citation>
    <scope>NUCLEOTIDE SEQUENCE [LARGE SCALE GENOMIC DNA]</scope>
</reference>
<evidence type="ECO:0000256" key="1">
    <source>
        <dbReference type="RuleBase" id="RU361178"/>
    </source>
</evidence>
<dbReference type="InterPro" id="IPR032474">
    <property type="entry name" value="Argonaute_N"/>
</dbReference>
<dbReference type="Pfam" id="PF16488">
    <property type="entry name" value="ArgoL2"/>
    <property type="match status" value="1"/>
</dbReference>
<dbReference type="Pfam" id="PF08699">
    <property type="entry name" value="ArgoL1"/>
    <property type="match status" value="1"/>
</dbReference>
<dbReference type="InterPro" id="IPR036397">
    <property type="entry name" value="RNaseH_sf"/>
</dbReference>
<evidence type="ECO:0000313" key="5">
    <source>
        <dbReference type="Proteomes" id="UP000267251"/>
    </source>
</evidence>
<dbReference type="SUPFAM" id="SSF101690">
    <property type="entry name" value="PAZ domain"/>
    <property type="match status" value="1"/>
</dbReference>
<protein>
    <submittedName>
        <fullName evidence="4">Piwi domain-containing protein</fullName>
    </submittedName>
</protein>
<dbReference type="CDD" id="cd04657">
    <property type="entry name" value="Piwi_ago-like"/>
    <property type="match status" value="1"/>
</dbReference>
<evidence type="ECO:0000313" key="4">
    <source>
        <dbReference type="EMBL" id="RKP15011.1"/>
    </source>
</evidence>
<proteinExistence type="inferred from homology"/>
<dbReference type="EMBL" id="KZ987766">
    <property type="protein sequence ID" value="RKP15011.1"/>
    <property type="molecule type" value="Genomic_DNA"/>
</dbReference>
<dbReference type="SMART" id="SM01163">
    <property type="entry name" value="DUF1785"/>
    <property type="match status" value="1"/>
</dbReference>
<dbReference type="CDD" id="cd02846">
    <property type="entry name" value="PAZ_argonaute_like"/>
    <property type="match status" value="1"/>
</dbReference>
<sequence length="838" mass="93827">MSTVQVTQLPARPDNGGTLGRPMRVGCNFYPLNYGLTGCIYHYSTEVLPDVPPPVAREVFMAWEAQHASELRGASPVYDGRANTYAPQKLFFGKESTFQVDVPERGGGGGGRRPPREFKIKLFLVAEVGMEELHRFLQGKSALTSSVPIQALDIVLRHALNQKYTTVGRSIYSGDIAFNLGGGVEAWQGYYQSVRPARGALLVNVDVSATVFYRSGPLLDVIAEFFGLRSPKELRDMGPREIFKVQRFVRGLKIRVTHRRDFKPKYTLQKVSSTPASHTMFAMEDGTEKSVEQYFHEKYNFRLSYPYLPCVIVGKGANFPMEVCEVEPKQRCTRKLDEQQTASMIKFTTQRPNDRLQKIKAGMSIFEYEKSPAMQAFKMRVGNELLQVNSRVLPTPKVNYHPSSREASLAPRLGAWNLRDKRVTRGAQLRSWSVLVLAPPRSMGKPQVEGLVREMCIVFNDTGLEVVNRQPPLIPGNPQDTAGSLREAYNAAGNQAKAEPQIVVVILMNSTSSIYSEVKRTGETLLGIPTQCLLMRNVMRPSKQYLANVCLKVNVKLGGANQVLSPEHMPFLRQTPTIVIGADVSHPAPGGRSASITGLVASLNPDLTRFFSVSSTQESRVEVIDEMEGMVKEALKAFYGATRMKPARILFYRDGVGEGQFAEVLQKEVGAIKRACASLEKGYDPKITFSVVQKRHHVRFFPLNRDMADRSGNCLPGTVVDTTIVHPFEYDFYIQSHSGIQGMSRPSHYHVLLDENKLGSNVLQQMTYDMCYLYARCTRSVSLVPVAYYAHLVADRHRRYAKGEWDGSDTQSEVSFSSVDAPIYSDIKEGLRQRMYFM</sequence>
<dbReference type="AlphaFoldDB" id="A0A4P9Y9C2"/>
<feature type="domain" description="PAZ" evidence="2">
    <location>
        <begin position="217"/>
        <end position="328"/>
    </location>
</feature>
<dbReference type="InterPro" id="IPR014811">
    <property type="entry name" value="ArgoL1"/>
</dbReference>
<dbReference type="SMART" id="SM00949">
    <property type="entry name" value="PAZ"/>
    <property type="match status" value="1"/>
</dbReference>
<evidence type="ECO:0000259" key="3">
    <source>
        <dbReference type="PROSITE" id="PS50822"/>
    </source>
</evidence>
<accession>A0A4P9Y9C2</accession>
<dbReference type="InterPro" id="IPR032472">
    <property type="entry name" value="ArgoL2"/>
</dbReference>
<dbReference type="InterPro" id="IPR012337">
    <property type="entry name" value="RNaseH-like_sf"/>
</dbReference>
<dbReference type="PROSITE" id="PS50822">
    <property type="entry name" value="PIWI"/>
    <property type="match status" value="1"/>
</dbReference>
<dbReference type="InterPro" id="IPR036085">
    <property type="entry name" value="PAZ_dom_sf"/>
</dbReference>
<dbReference type="PANTHER" id="PTHR22891">
    <property type="entry name" value="EUKARYOTIC TRANSLATION INITIATION FACTOR 2C"/>
    <property type="match status" value="1"/>
</dbReference>
<organism evidence="4 5">
    <name type="scientific">Piptocephalis cylindrospora</name>
    <dbReference type="NCBI Taxonomy" id="1907219"/>
    <lineage>
        <taxon>Eukaryota</taxon>
        <taxon>Fungi</taxon>
        <taxon>Fungi incertae sedis</taxon>
        <taxon>Zoopagomycota</taxon>
        <taxon>Zoopagomycotina</taxon>
        <taxon>Zoopagomycetes</taxon>
        <taxon>Zoopagales</taxon>
        <taxon>Piptocephalidaceae</taxon>
        <taxon>Piptocephalis</taxon>
    </lineage>
</organism>
<feature type="domain" description="Piwi" evidence="3">
    <location>
        <begin position="502"/>
        <end position="802"/>
    </location>
</feature>
<dbReference type="Pfam" id="PF02170">
    <property type="entry name" value="PAZ"/>
    <property type="match status" value="1"/>
</dbReference>
<dbReference type="OrthoDB" id="10252740at2759"/>
<comment type="similarity">
    <text evidence="1">Belongs to the argonaute family.</text>
</comment>
<dbReference type="Gene3D" id="3.40.50.2300">
    <property type="match status" value="1"/>
</dbReference>
<dbReference type="Gene3D" id="3.30.420.10">
    <property type="entry name" value="Ribonuclease H-like superfamily/Ribonuclease H"/>
    <property type="match status" value="1"/>
</dbReference>
<dbReference type="InterPro" id="IPR003100">
    <property type="entry name" value="PAZ_dom"/>
</dbReference>
<dbReference type="InterPro" id="IPR032473">
    <property type="entry name" value="Argonaute_Mid_dom"/>
</dbReference>
<dbReference type="Gene3D" id="2.170.260.10">
    <property type="entry name" value="paz domain"/>
    <property type="match status" value="1"/>
</dbReference>
<dbReference type="InterPro" id="IPR045246">
    <property type="entry name" value="Piwi_ago-like"/>
</dbReference>
<dbReference type="Pfam" id="PF02171">
    <property type="entry name" value="Piwi"/>
    <property type="match status" value="1"/>
</dbReference>
<dbReference type="PROSITE" id="PS50821">
    <property type="entry name" value="PAZ"/>
    <property type="match status" value="1"/>
</dbReference>
<name>A0A4P9Y9C2_9FUNG</name>
<dbReference type="Proteomes" id="UP000267251">
    <property type="component" value="Unassembled WGS sequence"/>
</dbReference>
<dbReference type="GO" id="GO:0003723">
    <property type="term" value="F:RNA binding"/>
    <property type="evidence" value="ECO:0007669"/>
    <property type="project" value="InterPro"/>
</dbReference>
<dbReference type="Pfam" id="PF16486">
    <property type="entry name" value="ArgoN"/>
    <property type="match status" value="1"/>
</dbReference>
<keyword evidence="5" id="KW-1185">Reference proteome</keyword>
<gene>
    <name evidence="4" type="ORF">BJ684DRAFT_7710</name>
</gene>